<protein>
    <recommendedName>
        <fullName evidence="5">Lipoprotein</fullName>
    </recommendedName>
</protein>
<sequence>MAHARLTVRAPLALALALACGCGSAPSPPATNPPRPLPSAGSAAPRATPDPLAAASSFTRFTSARFDLSLPLPDGAAFRVDDRTERWLVARHDATSSLLLVRTWREDEVGNRARCEARARTWRDLPSRDGARLVSASRLAVPPDHDTLAEVFLGPRATNGGPTDGFVLAFGGWAKRCFVYVFATRGASERVVMERLAVMMDGSLRRMHFQSELAPTRPSRERVSPRGDTLGRPSP</sequence>
<gene>
    <name evidence="3" type="ORF">E8A74_41000</name>
</gene>
<keyword evidence="4" id="KW-1185">Reference proteome</keyword>
<proteinExistence type="predicted"/>
<feature type="compositionally biased region" description="Pro residues" evidence="1">
    <location>
        <begin position="26"/>
        <end position="37"/>
    </location>
</feature>
<comment type="caution">
    <text evidence="3">The sequence shown here is derived from an EMBL/GenBank/DDBJ whole genome shotgun (WGS) entry which is preliminary data.</text>
</comment>
<dbReference type="PROSITE" id="PS51257">
    <property type="entry name" value="PROKAR_LIPOPROTEIN"/>
    <property type="match status" value="1"/>
</dbReference>
<keyword evidence="2" id="KW-0732">Signal</keyword>
<evidence type="ECO:0000313" key="3">
    <source>
        <dbReference type="EMBL" id="TKC98539.1"/>
    </source>
</evidence>
<evidence type="ECO:0008006" key="5">
    <source>
        <dbReference type="Google" id="ProtNLM"/>
    </source>
</evidence>
<dbReference type="Proteomes" id="UP000309215">
    <property type="component" value="Unassembled WGS sequence"/>
</dbReference>
<feature type="chain" id="PRO_5020565957" description="Lipoprotein" evidence="2">
    <location>
        <begin position="26"/>
        <end position="235"/>
    </location>
</feature>
<accession>A0A4U1IVW3</accession>
<evidence type="ECO:0000256" key="1">
    <source>
        <dbReference type="SAM" id="MobiDB-lite"/>
    </source>
</evidence>
<evidence type="ECO:0000256" key="2">
    <source>
        <dbReference type="SAM" id="SignalP"/>
    </source>
</evidence>
<organism evidence="3 4">
    <name type="scientific">Polyangium fumosum</name>
    <dbReference type="NCBI Taxonomy" id="889272"/>
    <lineage>
        <taxon>Bacteria</taxon>
        <taxon>Pseudomonadati</taxon>
        <taxon>Myxococcota</taxon>
        <taxon>Polyangia</taxon>
        <taxon>Polyangiales</taxon>
        <taxon>Polyangiaceae</taxon>
        <taxon>Polyangium</taxon>
    </lineage>
</organism>
<name>A0A4U1IVW3_9BACT</name>
<feature type="signal peptide" evidence="2">
    <location>
        <begin position="1"/>
        <end position="25"/>
    </location>
</feature>
<dbReference type="RefSeq" id="WP_136934578.1">
    <property type="nucleotide sequence ID" value="NZ_SSMQ01000067.1"/>
</dbReference>
<dbReference type="OrthoDB" id="5519989at2"/>
<evidence type="ECO:0000313" key="4">
    <source>
        <dbReference type="Proteomes" id="UP000309215"/>
    </source>
</evidence>
<feature type="region of interest" description="Disordered" evidence="1">
    <location>
        <begin position="210"/>
        <end position="235"/>
    </location>
</feature>
<feature type="region of interest" description="Disordered" evidence="1">
    <location>
        <begin position="25"/>
        <end position="51"/>
    </location>
</feature>
<dbReference type="AlphaFoldDB" id="A0A4U1IVW3"/>
<reference evidence="3 4" key="1">
    <citation type="submission" date="2019-04" db="EMBL/GenBank/DDBJ databases">
        <authorList>
            <person name="Li Y."/>
            <person name="Wang J."/>
        </authorList>
    </citation>
    <scope>NUCLEOTIDE SEQUENCE [LARGE SCALE GENOMIC DNA]</scope>
    <source>
        <strain evidence="3 4">DSM 14668</strain>
    </source>
</reference>
<dbReference type="EMBL" id="SSMQ01000067">
    <property type="protein sequence ID" value="TKC98539.1"/>
    <property type="molecule type" value="Genomic_DNA"/>
</dbReference>